<evidence type="ECO:0000259" key="1">
    <source>
        <dbReference type="SMART" id="SM00867"/>
    </source>
</evidence>
<dbReference type="EMBL" id="FNAI01000004">
    <property type="protein sequence ID" value="SDE14665.1"/>
    <property type="molecule type" value="Genomic_DNA"/>
</dbReference>
<dbReference type="PANTHER" id="PTHR34406:SF1">
    <property type="entry name" value="PROTEIN YCEI"/>
    <property type="match status" value="1"/>
</dbReference>
<dbReference type="SUPFAM" id="SSF101874">
    <property type="entry name" value="YceI-like"/>
    <property type="match status" value="1"/>
</dbReference>
<keyword evidence="3" id="KW-1185">Reference proteome</keyword>
<name>A0A1G7AKY0_9SPHI</name>
<accession>A0A1G7AKY0</accession>
<reference evidence="2 3" key="1">
    <citation type="submission" date="2016-10" db="EMBL/GenBank/DDBJ databases">
        <authorList>
            <person name="de Groot N.N."/>
        </authorList>
    </citation>
    <scope>NUCLEOTIDE SEQUENCE [LARGE SCALE GENOMIC DNA]</scope>
    <source>
        <strain evidence="2 3">47C3B</strain>
    </source>
</reference>
<proteinExistence type="predicted"/>
<dbReference type="PANTHER" id="PTHR34406">
    <property type="entry name" value="PROTEIN YCEI"/>
    <property type="match status" value="1"/>
</dbReference>
<gene>
    <name evidence="2" type="ORF">SAMN05216464_104120</name>
</gene>
<sequence length="169" mass="18457">MFTVLAGTSFAQVKSTVTKSTVTFKIKNLGINTSGNFSGLQASIQFKPTDLATSTIEASVETATVNSDNTMRDDHLKNEDYFDVAKYPKITFKSVSFKHKSGNNYTGDFSVTIKDKTKVIEVPFTYTETDNAGVFNSSFKILRSDFGIGGKSMVLSNEATVNINTEVSK</sequence>
<feature type="domain" description="Lipid/polyisoprenoid-binding YceI-like" evidence="1">
    <location>
        <begin position="14"/>
        <end position="168"/>
    </location>
</feature>
<dbReference type="STRING" id="1391627.SAMN05216464_104120"/>
<evidence type="ECO:0000313" key="3">
    <source>
        <dbReference type="Proteomes" id="UP000199072"/>
    </source>
</evidence>
<organism evidence="2 3">
    <name type="scientific">Mucilaginibacter pineti</name>
    <dbReference type="NCBI Taxonomy" id="1391627"/>
    <lineage>
        <taxon>Bacteria</taxon>
        <taxon>Pseudomonadati</taxon>
        <taxon>Bacteroidota</taxon>
        <taxon>Sphingobacteriia</taxon>
        <taxon>Sphingobacteriales</taxon>
        <taxon>Sphingobacteriaceae</taxon>
        <taxon>Mucilaginibacter</taxon>
    </lineage>
</organism>
<dbReference type="Proteomes" id="UP000199072">
    <property type="component" value="Unassembled WGS sequence"/>
</dbReference>
<dbReference type="SMART" id="SM00867">
    <property type="entry name" value="YceI"/>
    <property type="match status" value="1"/>
</dbReference>
<dbReference type="InterPro" id="IPR007372">
    <property type="entry name" value="Lipid/polyisoprenoid-bd_YceI"/>
</dbReference>
<dbReference type="Pfam" id="PF04264">
    <property type="entry name" value="YceI"/>
    <property type="match status" value="1"/>
</dbReference>
<dbReference type="InterPro" id="IPR036761">
    <property type="entry name" value="TTHA0802/YceI-like_sf"/>
</dbReference>
<protein>
    <submittedName>
        <fullName evidence="2">Polyisoprenoid-binding protein YceI</fullName>
    </submittedName>
</protein>
<dbReference type="Gene3D" id="2.40.128.110">
    <property type="entry name" value="Lipid/polyisoprenoid-binding, YceI-like"/>
    <property type="match status" value="1"/>
</dbReference>
<dbReference type="AlphaFoldDB" id="A0A1G7AKY0"/>
<evidence type="ECO:0000313" key="2">
    <source>
        <dbReference type="EMBL" id="SDE14665.1"/>
    </source>
</evidence>